<comment type="caution">
    <text evidence="1">The sequence shown here is derived from an EMBL/GenBank/DDBJ whole genome shotgun (WGS) entry which is preliminary data.</text>
</comment>
<organism evidence="1">
    <name type="scientific">marine sediment metagenome</name>
    <dbReference type="NCBI Taxonomy" id="412755"/>
    <lineage>
        <taxon>unclassified sequences</taxon>
        <taxon>metagenomes</taxon>
        <taxon>ecological metagenomes</taxon>
    </lineage>
</organism>
<sequence>MIAVLGIYSRAESSAAAITRKLDSPRLASEVLQRIAEDLDRTISPGANTKVTIDNKFENGFSTARMTVLRTIYDNENKEQTFERIIWQSNYDNDANGLVLYRSHSGIALEDKLLDEQKEDWEKELFVPICTGVTFFKIQVPSGEDFQDKWTGDSLPPGIVVTISFAKPFKTLAGTLDVPDEEKVTRNIAIDRTRKIKFIVVKKED</sequence>
<reference evidence="1" key="1">
    <citation type="journal article" date="2014" name="Front. Microbiol.">
        <title>High frequency of phylogenetically diverse reductive dehalogenase-homologous genes in deep subseafloor sedimentary metagenomes.</title>
        <authorList>
            <person name="Kawai M."/>
            <person name="Futagami T."/>
            <person name="Toyoda A."/>
            <person name="Takaki Y."/>
            <person name="Nishi S."/>
            <person name="Hori S."/>
            <person name="Arai W."/>
            <person name="Tsubouchi T."/>
            <person name="Morono Y."/>
            <person name="Uchiyama I."/>
            <person name="Ito T."/>
            <person name="Fujiyama A."/>
            <person name="Inagaki F."/>
            <person name="Takami H."/>
        </authorList>
    </citation>
    <scope>NUCLEOTIDE SEQUENCE</scope>
    <source>
        <strain evidence="1">Expedition CK06-06</strain>
    </source>
</reference>
<gene>
    <name evidence="1" type="ORF">S12H4_26095</name>
</gene>
<proteinExistence type="predicted"/>
<evidence type="ECO:0000313" key="1">
    <source>
        <dbReference type="EMBL" id="GAI79798.1"/>
    </source>
</evidence>
<name>X1RGQ5_9ZZZZ</name>
<accession>X1RGQ5</accession>
<dbReference type="AlphaFoldDB" id="X1RGQ5"/>
<dbReference type="EMBL" id="BARW01014773">
    <property type="protein sequence ID" value="GAI79798.1"/>
    <property type="molecule type" value="Genomic_DNA"/>
</dbReference>
<feature type="non-terminal residue" evidence="1">
    <location>
        <position position="205"/>
    </location>
</feature>
<protein>
    <submittedName>
        <fullName evidence="1">Uncharacterized protein</fullName>
    </submittedName>
</protein>